<dbReference type="EMBL" id="CP011454">
    <property type="protein sequence ID" value="AMW05121.1"/>
    <property type="molecule type" value="Genomic_DNA"/>
</dbReference>
<evidence type="ECO:0000256" key="6">
    <source>
        <dbReference type="ARBA" id="ARBA00023136"/>
    </source>
</evidence>
<dbReference type="GO" id="GO:0050479">
    <property type="term" value="F:glyceryl-ether monooxygenase activity"/>
    <property type="evidence" value="ECO:0007669"/>
    <property type="project" value="TreeGrafter"/>
</dbReference>
<dbReference type="PANTHER" id="PTHR21624">
    <property type="entry name" value="STEROL DESATURASE-RELATED PROTEIN"/>
    <property type="match status" value="1"/>
</dbReference>
<evidence type="ECO:0000256" key="4">
    <source>
        <dbReference type="ARBA" id="ARBA00023002"/>
    </source>
</evidence>
<keyword evidence="5" id="KW-0443">Lipid metabolism</keyword>
<dbReference type="GO" id="GO:0005506">
    <property type="term" value="F:iron ion binding"/>
    <property type="evidence" value="ECO:0007669"/>
    <property type="project" value="InterPro"/>
</dbReference>
<feature type="domain" description="Fatty acid hydroxylase" evidence="8">
    <location>
        <begin position="98"/>
        <end position="232"/>
    </location>
</feature>
<evidence type="ECO:0000313" key="10">
    <source>
        <dbReference type="Proteomes" id="UP000076404"/>
    </source>
</evidence>
<comment type="subcellular location">
    <subcellularLocation>
        <location evidence="1">Endomembrane system</location>
        <topology evidence="1">Multi-pass membrane protein</topology>
    </subcellularLocation>
</comment>
<keyword evidence="3 7" id="KW-1133">Transmembrane helix</keyword>
<dbReference type="GO" id="GO:0012505">
    <property type="term" value="C:endomembrane system"/>
    <property type="evidence" value="ECO:0007669"/>
    <property type="project" value="UniProtKB-SubCell"/>
</dbReference>
<reference evidence="9 10" key="1">
    <citation type="journal article" date="2014" name="Proc. Natl. Acad. Sci. U.S.A.">
        <title>Functional type 2 photosynthetic reaction centers found in the rare bacterial phylum Gemmatimonadetes.</title>
        <authorList>
            <person name="Zeng Y."/>
            <person name="Feng F."/>
            <person name="Medova H."/>
            <person name="Dean J."/>
            <person name="Koblizek M."/>
        </authorList>
    </citation>
    <scope>NUCLEOTIDE SEQUENCE [LARGE SCALE GENOMIC DNA]</scope>
    <source>
        <strain evidence="9 10">AP64</strain>
    </source>
</reference>
<evidence type="ECO:0000313" key="9">
    <source>
        <dbReference type="EMBL" id="AMW05121.1"/>
    </source>
</evidence>
<name>A0A143BKR3_9BACT</name>
<dbReference type="Proteomes" id="UP000076404">
    <property type="component" value="Chromosome"/>
</dbReference>
<protein>
    <recommendedName>
        <fullName evidence="8">Fatty acid hydroxylase domain-containing protein</fullName>
    </recommendedName>
</protein>
<organism evidence="9 10">
    <name type="scientific">Gemmatimonas phototrophica</name>
    <dbReference type="NCBI Taxonomy" id="1379270"/>
    <lineage>
        <taxon>Bacteria</taxon>
        <taxon>Pseudomonadati</taxon>
        <taxon>Gemmatimonadota</taxon>
        <taxon>Gemmatimonadia</taxon>
        <taxon>Gemmatimonadales</taxon>
        <taxon>Gemmatimonadaceae</taxon>
        <taxon>Gemmatimonas</taxon>
    </lineage>
</organism>
<dbReference type="GO" id="GO:0008610">
    <property type="term" value="P:lipid biosynthetic process"/>
    <property type="evidence" value="ECO:0007669"/>
    <property type="project" value="InterPro"/>
</dbReference>
<dbReference type="KEGG" id="gph:GEMMAAP_10415"/>
<dbReference type="Pfam" id="PF04116">
    <property type="entry name" value="FA_hydroxylase"/>
    <property type="match status" value="1"/>
</dbReference>
<reference evidence="9 10" key="2">
    <citation type="journal article" date="2016" name="Environ. Microbiol. Rep.">
        <title>Metagenomic evidence for the presence of phototrophic Gemmatimonadetes bacteria in diverse environments.</title>
        <authorList>
            <person name="Zeng Y."/>
            <person name="Baumbach J."/>
            <person name="Barbosa E.G."/>
            <person name="Azevedo V."/>
            <person name="Zhang C."/>
            <person name="Koblizek M."/>
        </authorList>
    </citation>
    <scope>NUCLEOTIDE SEQUENCE [LARGE SCALE GENOMIC DNA]</scope>
    <source>
        <strain evidence="9 10">AP64</strain>
    </source>
</reference>
<feature type="transmembrane region" description="Helical" evidence="7">
    <location>
        <begin position="6"/>
        <end position="24"/>
    </location>
</feature>
<dbReference type="PANTHER" id="PTHR21624:SF1">
    <property type="entry name" value="ALKYLGLYCEROL MONOOXYGENASE"/>
    <property type="match status" value="1"/>
</dbReference>
<evidence type="ECO:0000256" key="7">
    <source>
        <dbReference type="SAM" id="Phobius"/>
    </source>
</evidence>
<dbReference type="InterPro" id="IPR006694">
    <property type="entry name" value="Fatty_acid_hydroxylase"/>
</dbReference>
<dbReference type="InterPro" id="IPR051689">
    <property type="entry name" value="Sterol_desaturase/TMEM195"/>
</dbReference>
<dbReference type="GO" id="GO:0006643">
    <property type="term" value="P:membrane lipid metabolic process"/>
    <property type="evidence" value="ECO:0007669"/>
    <property type="project" value="TreeGrafter"/>
</dbReference>
<dbReference type="RefSeq" id="WP_026849797.1">
    <property type="nucleotide sequence ID" value="NZ_CP011454.1"/>
</dbReference>
<gene>
    <name evidence="9" type="ORF">GEMMAAP_10415</name>
</gene>
<evidence type="ECO:0000259" key="8">
    <source>
        <dbReference type="Pfam" id="PF04116"/>
    </source>
</evidence>
<feature type="transmembrane region" description="Helical" evidence="7">
    <location>
        <begin position="44"/>
        <end position="63"/>
    </location>
</feature>
<keyword evidence="2 7" id="KW-0812">Transmembrane</keyword>
<sequence>MGIIQASIPLFFLLITVELLYARFGRRSLYRLNDSISDLSAGTISQIAGVFTKVLLIGAYAWIAEHARVQRFLPVAAWPAGSWRASTGGIDPANIMGWCVAFVLVDFAYYWFHRVSHEVNVFWAGHVVHHSSEEYNLAVALRQSAVGGLLSWIFYVPLAVLGMPWEQFAACYALNLVYQFWIHTRAIDRLPSWCERLLNTPSHHRVHHGVNPEYQDRNYAGVFIVWDRWFGTFTEERQEPVYGLTTPLRSWNPLWVQVHQYVAIARSVWQARSWSDRWHHVFGSPGWRPVEQGGAVVVPEVSRETFALFDPAIPSALTRYALTHFVLSIPPALWLLSNAGTLPIGQLSAGAFYIVLALTNVGGTLEARRWALTAEQARLGALLIAGIALLTTTHWLAGGLLLTVCAASLFWLWAMRSAFVAPSDERMDWHHAHS</sequence>
<dbReference type="OrthoDB" id="9770329at2"/>
<dbReference type="AlphaFoldDB" id="A0A143BKR3"/>
<evidence type="ECO:0000256" key="3">
    <source>
        <dbReference type="ARBA" id="ARBA00022989"/>
    </source>
</evidence>
<evidence type="ECO:0000256" key="1">
    <source>
        <dbReference type="ARBA" id="ARBA00004127"/>
    </source>
</evidence>
<dbReference type="eggNOG" id="COG3000">
    <property type="taxonomic scope" value="Bacteria"/>
</dbReference>
<evidence type="ECO:0000256" key="5">
    <source>
        <dbReference type="ARBA" id="ARBA00023098"/>
    </source>
</evidence>
<dbReference type="STRING" id="1379270.GEMMAAP_10415"/>
<keyword evidence="4" id="KW-0560">Oxidoreductase</keyword>
<keyword evidence="10" id="KW-1185">Reference proteome</keyword>
<keyword evidence="6 7" id="KW-0472">Membrane</keyword>
<feature type="transmembrane region" description="Helical" evidence="7">
    <location>
        <begin position="381"/>
        <end position="414"/>
    </location>
</feature>
<accession>A0A143BKR3</accession>
<proteinExistence type="predicted"/>
<evidence type="ECO:0000256" key="2">
    <source>
        <dbReference type="ARBA" id="ARBA00022692"/>
    </source>
</evidence>
<dbReference type="GO" id="GO:0016020">
    <property type="term" value="C:membrane"/>
    <property type="evidence" value="ECO:0007669"/>
    <property type="project" value="GOC"/>
</dbReference>